<dbReference type="EMBL" id="HG739133">
    <property type="protein sequence ID" value="CDP10960.1"/>
    <property type="molecule type" value="Genomic_DNA"/>
</dbReference>
<dbReference type="PANTHER" id="PTHR11706:SF77">
    <property type="entry name" value="METAL TRANSPORTER NRAMP5"/>
    <property type="match status" value="1"/>
</dbReference>
<evidence type="ECO:0000313" key="10">
    <source>
        <dbReference type="Proteomes" id="UP000295252"/>
    </source>
</evidence>
<dbReference type="InParanoid" id="A0A068UQX9"/>
<keyword evidence="3" id="KW-0813">Transport</keyword>
<gene>
    <name evidence="9" type="ORF">GSCOC_T00031945001</name>
</gene>
<proteinExistence type="inferred from homology"/>
<evidence type="ECO:0000256" key="5">
    <source>
        <dbReference type="ARBA" id="ARBA00022989"/>
    </source>
</evidence>
<dbReference type="OMA" id="INDACRC"/>
<feature type="transmembrane region" description="Helical" evidence="8">
    <location>
        <begin position="137"/>
        <end position="157"/>
    </location>
</feature>
<keyword evidence="10" id="KW-1185">Reference proteome</keyword>
<organism evidence="9 10">
    <name type="scientific">Coffea canephora</name>
    <name type="common">Robusta coffee</name>
    <dbReference type="NCBI Taxonomy" id="49390"/>
    <lineage>
        <taxon>Eukaryota</taxon>
        <taxon>Viridiplantae</taxon>
        <taxon>Streptophyta</taxon>
        <taxon>Embryophyta</taxon>
        <taxon>Tracheophyta</taxon>
        <taxon>Spermatophyta</taxon>
        <taxon>Magnoliopsida</taxon>
        <taxon>eudicotyledons</taxon>
        <taxon>Gunneridae</taxon>
        <taxon>Pentapetalae</taxon>
        <taxon>asterids</taxon>
        <taxon>lamiids</taxon>
        <taxon>Gentianales</taxon>
        <taxon>Rubiaceae</taxon>
        <taxon>Ixoroideae</taxon>
        <taxon>Gardenieae complex</taxon>
        <taxon>Bertiereae - Coffeeae clade</taxon>
        <taxon>Coffeeae</taxon>
        <taxon>Coffea</taxon>
    </lineage>
</organism>
<feature type="transmembrane region" description="Helical" evidence="8">
    <location>
        <begin position="236"/>
        <end position="258"/>
    </location>
</feature>
<comment type="similarity">
    <text evidence="2">Belongs to the NRAMP (TC 2.A.55) family.</text>
</comment>
<evidence type="ECO:0000256" key="2">
    <source>
        <dbReference type="ARBA" id="ARBA00009965"/>
    </source>
</evidence>
<feature type="transmembrane region" description="Helical" evidence="8">
    <location>
        <begin position="202"/>
        <end position="224"/>
    </location>
</feature>
<dbReference type="STRING" id="49390.A0A068UQX9"/>
<evidence type="ECO:0000256" key="6">
    <source>
        <dbReference type="ARBA" id="ARBA00023065"/>
    </source>
</evidence>
<evidence type="ECO:0000313" key="9">
    <source>
        <dbReference type="EMBL" id="CDP10960.1"/>
    </source>
</evidence>
<feature type="transmembrane region" description="Helical" evidence="8">
    <location>
        <begin position="37"/>
        <end position="59"/>
    </location>
</feature>
<dbReference type="GO" id="GO:0005384">
    <property type="term" value="F:manganese ion transmembrane transporter activity"/>
    <property type="evidence" value="ECO:0007669"/>
    <property type="project" value="TreeGrafter"/>
</dbReference>
<keyword evidence="4 8" id="KW-0812">Transmembrane</keyword>
<dbReference type="Proteomes" id="UP000295252">
    <property type="component" value="Chromosome II"/>
</dbReference>
<name>A0A068UQX9_COFCA</name>
<feature type="transmembrane region" description="Helical" evidence="8">
    <location>
        <begin position="80"/>
        <end position="101"/>
    </location>
</feature>
<dbReference type="Pfam" id="PF01566">
    <property type="entry name" value="Nramp"/>
    <property type="match status" value="1"/>
</dbReference>
<evidence type="ECO:0000256" key="8">
    <source>
        <dbReference type="SAM" id="Phobius"/>
    </source>
</evidence>
<dbReference type="PhylomeDB" id="A0A068UQX9"/>
<dbReference type="AlphaFoldDB" id="A0A068UQX9"/>
<accession>A0A068UQX9</accession>
<dbReference type="GO" id="GO:0015086">
    <property type="term" value="F:cadmium ion transmembrane transporter activity"/>
    <property type="evidence" value="ECO:0007669"/>
    <property type="project" value="TreeGrafter"/>
</dbReference>
<sequence>MAACFLGELSYVKPPARDVLKGMFVPKLNGNSATGDAIALLGALVMPHNLFLHSALVLSRKIPKSERGINDACRCFLIESGFALFVAFLINVAVISVSGAVCSGEILSQERIESCNDLTLNSASFLLKNVLGRSSSTIYAIALLASGQSSTITGTYAGQFIMQGFLDLKMKKWLRNLMTRCIAITPSLIVSIIGGSSGAGRLIIIASMILSFEPPFALIPLLKFSSSTTKMGPYKNSINIIVISWILGLGIIGINIYYLSTDFVGWLIHNSLSKVGNVFIGILVFPLMAVYIVAVFYLMFRKDTIDTFKEPAKYDPNAQIHMEDGSLNRDHGDHIPYKKELVDIPLPE</sequence>
<dbReference type="PANTHER" id="PTHR11706">
    <property type="entry name" value="SOLUTE CARRIER PROTEIN FAMILY 11 MEMBER"/>
    <property type="match status" value="1"/>
</dbReference>
<evidence type="ECO:0000256" key="1">
    <source>
        <dbReference type="ARBA" id="ARBA00004141"/>
    </source>
</evidence>
<comment type="subcellular location">
    <subcellularLocation>
        <location evidence="1">Membrane</location>
        <topology evidence="1">Multi-pass membrane protein</topology>
    </subcellularLocation>
</comment>
<evidence type="ECO:0000256" key="7">
    <source>
        <dbReference type="ARBA" id="ARBA00023136"/>
    </source>
</evidence>
<feature type="transmembrane region" description="Helical" evidence="8">
    <location>
        <begin position="278"/>
        <end position="300"/>
    </location>
</feature>
<keyword evidence="5 8" id="KW-1133">Transmembrane helix</keyword>
<dbReference type="OrthoDB" id="409173at2759"/>
<keyword evidence="6" id="KW-0406">Ion transport</keyword>
<keyword evidence="7 8" id="KW-0472">Membrane</keyword>
<dbReference type="PRINTS" id="PR00447">
    <property type="entry name" value="NATRESASSCMP"/>
</dbReference>
<feature type="transmembrane region" description="Helical" evidence="8">
    <location>
        <begin position="177"/>
        <end position="196"/>
    </location>
</feature>
<dbReference type="GO" id="GO:0005886">
    <property type="term" value="C:plasma membrane"/>
    <property type="evidence" value="ECO:0007669"/>
    <property type="project" value="TreeGrafter"/>
</dbReference>
<protein>
    <recommendedName>
        <fullName evidence="11">Metal transporter</fullName>
    </recommendedName>
</protein>
<evidence type="ECO:0000256" key="3">
    <source>
        <dbReference type="ARBA" id="ARBA00022448"/>
    </source>
</evidence>
<dbReference type="Gramene" id="CDP10960">
    <property type="protein sequence ID" value="CDP10960"/>
    <property type="gene ID" value="GSCOC_T00031945001"/>
</dbReference>
<dbReference type="GO" id="GO:0034755">
    <property type="term" value="P:iron ion transmembrane transport"/>
    <property type="evidence" value="ECO:0007669"/>
    <property type="project" value="TreeGrafter"/>
</dbReference>
<dbReference type="InterPro" id="IPR001046">
    <property type="entry name" value="NRAMP_fam"/>
</dbReference>
<evidence type="ECO:0000256" key="4">
    <source>
        <dbReference type="ARBA" id="ARBA00022692"/>
    </source>
</evidence>
<reference evidence="10" key="1">
    <citation type="journal article" date="2014" name="Science">
        <title>The coffee genome provides insight into the convergent evolution of caffeine biosynthesis.</title>
        <authorList>
            <person name="Denoeud F."/>
            <person name="Carretero-Paulet L."/>
            <person name="Dereeper A."/>
            <person name="Droc G."/>
            <person name="Guyot R."/>
            <person name="Pietrella M."/>
            <person name="Zheng C."/>
            <person name="Alberti A."/>
            <person name="Anthony F."/>
            <person name="Aprea G."/>
            <person name="Aury J.M."/>
            <person name="Bento P."/>
            <person name="Bernard M."/>
            <person name="Bocs S."/>
            <person name="Campa C."/>
            <person name="Cenci A."/>
            <person name="Combes M.C."/>
            <person name="Crouzillat D."/>
            <person name="Da Silva C."/>
            <person name="Daddiego L."/>
            <person name="De Bellis F."/>
            <person name="Dussert S."/>
            <person name="Garsmeur O."/>
            <person name="Gayraud T."/>
            <person name="Guignon V."/>
            <person name="Jahn K."/>
            <person name="Jamilloux V."/>
            <person name="Joet T."/>
            <person name="Labadie K."/>
            <person name="Lan T."/>
            <person name="Leclercq J."/>
            <person name="Lepelley M."/>
            <person name="Leroy T."/>
            <person name="Li L.T."/>
            <person name="Librado P."/>
            <person name="Lopez L."/>
            <person name="Munoz A."/>
            <person name="Noel B."/>
            <person name="Pallavicini A."/>
            <person name="Perrotta G."/>
            <person name="Poncet V."/>
            <person name="Pot D."/>
            <person name="Priyono X."/>
            <person name="Rigoreau M."/>
            <person name="Rouard M."/>
            <person name="Rozas J."/>
            <person name="Tranchant-Dubreuil C."/>
            <person name="VanBuren R."/>
            <person name="Zhang Q."/>
            <person name="Andrade A.C."/>
            <person name="Argout X."/>
            <person name="Bertrand B."/>
            <person name="de Kochko A."/>
            <person name="Graziosi G."/>
            <person name="Henry R.J."/>
            <person name="Jayarama X."/>
            <person name="Ming R."/>
            <person name="Nagai C."/>
            <person name="Rounsley S."/>
            <person name="Sankoff D."/>
            <person name="Giuliano G."/>
            <person name="Albert V.A."/>
            <person name="Wincker P."/>
            <person name="Lashermes P."/>
        </authorList>
    </citation>
    <scope>NUCLEOTIDE SEQUENCE [LARGE SCALE GENOMIC DNA]</scope>
    <source>
        <strain evidence="10">cv. DH200-94</strain>
    </source>
</reference>
<evidence type="ECO:0008006" key="11">
    <source>
        <dbReference type="Google" id="ProtNLM"/>
    </source>
</evidence>